<accession>A0ABW1MP94</accession>
<proteinExistence type="predicted"/>
<evidence type="ECO:0000313" key="6">
    <source>
        <dbReference type="EMBL" id="MFC6064844.1"/>
    </source>
</evidence>
<sequence>MTFDPTRPKWVQIADVIRSRIASGEYPPHHLISEAQMEREFGVARVTVRKGHRSPPRREPHRHHPGHGLLRLEVTPGSLAGAPTDA</sequence>
<evidence type="ECO:0000313" key="7">
    <source>
        <dbReference type="Proteomes" id="UP001596139"/>
    </source>
</evidence>
<dbReference type="SUPFAM" id="SSF46785">
    <property type="entry name" value="Winged helix' DNA-binding domain"/>
    <property type="match status" value="1"/>
</dbReference>
<dbReference type="EMBL" id="JBHSPX010000006">
    <property type="protein sequence ID" value="MFC6064844.1"/>
    <property type="molecule type" value="Genomic_DNA"/>
</dbReference>
<organism evidence="6 7">
    <name type="scientific">Streptomyces ochraceiscleroticus</name>
    <dbReference type="NCBI Taxonomy" id="47761"/>
    <lineage>
        <taxon>Bacteria</taxon>
        <taxon>Bacillati</taxon>
        <taxon>Actinomycetota</taxon>
        <taxon>Actinomycetes</taxon>
        <taxon>Kitasatosporales</taxon>
        <taxon>Streptomycetaceae</taxon>
        <taxon>Streptomyces</taxon>
    </lineage>
</organism>
<evidence type="ECO:0000256" key="2">
    <source>
        <dbReference type="ARBA" id="ARBA00023125"/>
    </source>
</evidence>
<evidence type="ECO:0000256" key="1">
    <source>
        <dbReference type="ARBA" id="ARBA00023015"/>
    </source>
</evidence>
<dbReference type="Proteomes" id="UP001596139">
    <property type="component" value="Unassembled WGS sequence"/>
</dbReference>
<feature type="region of interest" description="Disordered" evidence="4">
    <location>
        <begin position="50"/>
        <end position="86"/>
    </location>
</feature>
<dbReference type="RefSeq" id="WP_342668388.1">
    <property type="nucleotide sequence ID" value="NZ_JBHSPX010000006.1"/>
</dbReference>
<reference evidence="7" key="1">
    <citation type="journal article" date="2019" name="Int. J. Syst. Evol. Microbiol.">
        <title>The Global Catalogue of Microorganisms (GCM) 10K type strain sequencing project: providing services to taxonomists for standard genome sequencing and annotation.</title>
        <authorList>
            <consortium name="The Broad Institute Genomics Platform"/>
            <consortium name="The Broad Institute Genome Sequencing Center for Infectious Disease"/>
            <person name="Wu L."/>
            <person name="Ma J."/>
        </authorList>
    </citation>
    <scope>NUCLEOTIDE SEQUENCE [LARGE SCALE GENOMIC DNA]</scope>
    <source>
        <strain evidence="7">CGMCC 1.15180</strain>
    </source>
</reference>
<dbReference type="InterPro" id="IPR036390">
    <property type="entry name" value="WH_DNA-bd_sf"/>
</dbReference>
<dbReference type="Gene3D" id="1.10.10.10">
    <property type="entry name" value="Winged helix-like DNA-binding domain superfamily/Winged helix DNA-binding domain"/>
    <property type="match status" value="1"/>
</dbReference>
<keyword evidence="7" id="KW-1185">Reference proteome</keyword>
<dbReference type="InterPro" id="IPR036388">
    <property type="entry name" value="WH-like_DNA-bd_sf"/>
</dbReference>
<protein>
    <submittedName>
        <fullName evidence="6">GntR family transcriptional regulator</fullName>
    </submittedName>
</protein>
<keyword evidence="2" id="KW-0238">DNA-binding</keyword>
<dbReference type="Pfam" id="PF00392">
    <property type="entry name" value="GntR"/>
    <property type="match status" value="1"/>
</dbReference>
<dbReference type="InterPro" id="IPR000524">
    <property type="entry name" value="Tscrpt_reg_HTH_GntR"/>
</dbReference>
<name>A0ABW1MP94_9ACTN</name>
<keyword evidence="3" id="KW-0804">Transcription</keyword>
<evidence type="ECO:0000259" key="5">
    <source>
        <dbReference type="Pfam" id="PF00392"/>
    </source>
</evidence>
<evidence type="ECO:0000256" key="3">
    <source>
        <dbReference type="ARBA" id="ARBA00023163"/>
    </source>
</evidence>
<keyword evidence="1" id="KW-0805">Transcription regulation</keyword>
<comment type="caution">
    <text evidence="6">The sequence shown here is derived from an EMBL/GenBank/DDBJ whole genome shotgun (WGS) entry which is preliminary data.</text>
</comment>
<feature type="domain" description="HTH gntR-type" evidence="5">
    <location>
        <begin position="12"/>
        <end position="52"/>
    </location>
</feature>
<evidence type="ECO:0000256" key="4">
    <source>
        <dbReference type="SAM" id="MobiDB-lite"/>
    </source>
</evidence>
<feature type="compositionally biased region" description="Basic residues" evidence="4">
    <location>
        <begin position="50"/>
        <end position="66"/>
    </location>
</feature>
<gene>
    <name evidence="6" type="ORF">ACFP4F_20150</name>
</gene>